<dbReference type="Proteomes" id="UP001322392">
    <property type="component" value="Chromosome"/>
</dbReference>
<evidence type="ECO:0000313" key="3">
    <source>
        <dbReference type="Proteomes" id="UP001322392"/>
    </source>
</evidence>
<accession>A0ABZ0ZY03</accession>
<keyword evidence="3" id="KW-1185">Reference proteome</keyword>
<name>A0ABZ0ZY03_9PSED</name>
<evidence type="ECO:0000313" key="2">
    <source>
        <dbReference type="EMBL" id="WRI21927.1"/>
    </source>
</evidence>
<dbReference type="RefSeq" id="WP_262381842.1">
    <property type="nucleotide sequence ID" value="NZ_CP139639.1"/>
</dbReference>
<gene>
    <name evidence="2" type="ORF">SPL95_14950</name>
</gene>
<evidence type="ECO:0000256" key="1">
    <source>
        <dbReference type="SAM" id="MobiDB-lite"/>
    </source>
</evidence>
<reference evidence="2 3" key="1">
    <citation type="submission" date="2023-12" db="EMBL/GenBank/DDBJ databases">
        <title>First complete genome sequence of Pseudomonas canadensis strain Pcan-CK-23 isolated from homogenized tissues of Zophobas morio larvae.</title>
        <authorList>
            <person name="Kundlacz C."/>
            <person name="Aldeia C."/>
            <person name="Eddoubaji Y."/>
            <person name="Campos-Madueno E.I."/>
            <person name="Endimiani A."/>
        </authorList>
    </citation>
    <scope>NUCLEOTIDE SEQUENCE [LARGE SCALE GENOMIC DNA]</scope>
    <source>
        <strain evidence="2 3">Pcan-CK-23</strain>
    </source>
</reference>
<dbReference type="EMBL" id="CP139639">
    <property type="protein sequence ID" value="WRI21927.1"/>
    <property type="molecule type" value="Genomic_DNA"/>
</dbReference>
<organism evidence="2 3">
    <name type="scientific">Pseudomonas canadensis</name>
    <dbReference type="NCBI Taxonomy" id="915099"/>
    <lineage>
        <taxon>Bacteria</taxon>
        <taxon>Pseudomonadati</taxon>
        <taxon>Pseudomonadota</taxon>
        <taxon>Gammaproteobacteria</taxon>
        <taxon>Pseudomonadales</taxon>
        <taxon>Pseudomonadaceae</taxon>
        <taxon>Pseudomonas</taxon>
    </lineage>
</organism>
<sequence>MNTLQFDDERRRPTASAAQHLQAGSGHLHDHNMGEHWLATFLFLALDA</sequence>
<proteinExistence type="predicted"/>
<feature type="region of interest" description="Disordered" evidence="1">
    <location>
        <begin position="1"/>
        <end position="29"/>
    </location>
</feature>
<protein>
    <submittedName>
        <fullName evidence="2">DUF2891 domain-containing protein</fullName>
    </submittedName>
</protein>